<evidence type="ECO:0000256" key="10">
    <source>
        <dbReference type="RuleBase" id="RU000579"/>
    </source>
</evidence>
<dbReference type="Pfam" id="PF00742">
    <property type="entry name" value="Homoserine_dh"/>
    <property type="match status" value="1"/>
</dbReference>
<dbReference type="GO" id="GO:0009088">
    <property type="term" value="P:threonine biosynthetic process"/>
    <property type="evidence" value="ECO:0007669"/>
    <property type="project" value="UniProtKB-UniPathway"/>
</dbReference>
<dbReference type="Gene3D" id="3.30.360.10">
    <property type="entry name" value="Dihydrodipicolinate Reductase, domain 2"/>
    <property type="match status" value="1"/>
</dbReference>
<evidence type="ECO:0000256" key="6">
    <source>
        <dbReference type="ARBA" id="ARBA00022605"/>
    </source>
</evidence>
<dbReference type="InterPro" id="IPR036291">
    <property type="entry name" value="NAD(P)-bd_dom_sf"/>
</dbReference>
<dbReference type="PANTHER" id="PTHR43331">
    <property type="entry name" value="HOMOSERINE DEHYDROGENASE"/>
    <property type="match status" value="1"/>
</dbReference>
<evidence type="ECO:0000259" key="12">
    <source>
        <dbReference type="Pfam" id="PF00742"/>
    </source>
</evidence>
<dbReference type="AlphaFoldDB" id="A0A1M6QLM1"/>
<evidence type="ECO:0000256" key="7">
    <source>
        <dbReference type="ARBA" id="ARBA00022697"/>
    </source>
</evidence>
<evidence type="ECO:0000256" key="8">
    <source>
        <dbReference type="ARBA" id="ARBA00023002"/>
    </source>
</evidence>
<evidence type="ECO:0000313" key="14">
    <source>
        <dbReference type="EMBL" id="SHK20963.1"/>
    </source>
</evidence>
<sequence length="388" mass="43615">MKLGIFGFGVVGQGLYHVLQQSNTIQAEIAKFCIKNITKPRSLDATLFTDDKTELLDNPEIDVIVELIDDAEAAFEIVKTAMNSGKHVVSANKKMIAEHLEELLALQKQNKVSFLYEGSCCASIPIIRNLEEYYDNDLLTSIEGIFNGSTNFILTKMINESAPYKDVLKEAQDLGFAESDPTLDVEGIDARYKLCILLYHAFGLITDPHTLFTLGITKINTFDIEFAQKNNFEIKLIAKAKKIGSQIDATVLPTFVDKSSILAQTKNEYNAVILESAFSESQFLYGKGAGDKPTGSAVLSDISALGYGYRYEYKKSAKSKEKIELHEDFQMRIYVRFADQQPDEADFTEVLEKYSSRYGNYWIGYISRQKMKEAQWLEIPEINVIALG</sequence>
<feature type="domain" description="Homoserine dehydrogenase catalytic" evidence="12">
    <location>
        <begin position="125"/>
        <end position="302"/>
    </location>
</feature>
<comment type="pathway">
    <text evidence="1 10">Amino-acid biosynthesis; L-threonine biosynthesis; L-threonine from L-aspartate: step 3/5.</text>
</comment>
<dbReference type="InterPro" id="IPR001342">
    <property type="entry name" value="HDH_cat"/>
</dbReference>
<dbReference type="SUPFAM" id="SSF51735">
    <property type="entry name" value="NAD(P)-binding Rossmann-fold domains"/>
    <property type="match status" value="1"/>
</dbReference>
<dbReference type="PANTHER" id="PTHR43331:SF1">
    <property type="entry name" value="HOMOSERINE DEHYDROGENASE"/>
    <property type="match status" value="1"/>
</dbReference>
<keyword evidence="9 10" id="KW-0486">Methionine biosynthesis</keyword>
<accession>A0A1M6QLM1</accession>
<gene>
    <name evidence="14" type="ORF">SAMN04488028_103374</name>
</gene>
<keyword evidence="15" id="KW-1185">Reference proteome</keyword>
<evidence type="ECO:0000256" key="5">
    <source>
        <dbReference type="ARBA" id="ARBA00013376"/>
    </source>
</evidence>
<evidence type="ECO:0000256" key="2">
    <source>
        <dbReference type="ARBA" id="ARBA00005062"/>
    </source>
</evidence>
<dbReference type="RefSeq" id="WP_073122482.1">
    <property type="nucleotide sequence ID" value="NZ_FRAA01000003.1"/>
</dbReference>
<dbReference type="UniPathway" id="UPA00050">
    <property type="reaction ID" value="UER00063"/>
</dbReference>
<dbReference type="InterPro" id="IPR019811">
    <property type="entry name" value="HDH_CS"/>
</dbReference>
<dbReference type="STRING" id="156994.SAMN04488028_103374"/>
<dbReference type="GO" id="GO:0009086">
    <property type="term" value="P:methionine biosynthetic process"/>
    <property type="evidence" value="ECO:0007669"/>
    <property type="project" value="UniProtKB-KW"/>
</dbReference>
<evidence type="ECO:0000256" key="9">
    <source>
        <dbReference type="ARBA" id="ARBA00023167"/>
    </source>
</evidence>
<dbReference type="Pfam" id="PF03447">
    <property type="entry name" value="NAD_binding_3"/>
    <property type="match status" value="1"/>
</dbReference>
<dbReference type="Proteomes" id="UP000184474">
    <property type="component" value="Unassembled WGS sequence"/>
</dbReference>
<evidence type="ECO:0000256" key="4">
    <source>
        <dbReference type="ARBA" id="ARBA00013213"/>
    </source>
</evidence>
<dbReference type="PROSITE" id="PS01042">
    <property type="entry name" value="HOMOSER_DHGENASE"/>
    <property type="match status" value="1"/>
</dbReference>
<keyword evidence="6 10" id="KW-0028">Amino-acid biosynthesis</keyword>
<feature type="domain" description="Aspartate/homoserine dehydrogenase NAD-binding" evidence="13">
    <location>
        <begin position="7"/>
        <end position="117"/>
    </location>
</feature>
<reference evidence="15" key="1">
    <citation type="submission" date="2016-11" db="EMBL/GenBank/DDBJ databases">
        <authorList>
            <person name="Varghese N."/>
            <person name="Submissions S."/>
        </authorList>
    </citation>
    <scope>NUCLEOTIDE SEQUENCE [LARGE SCALE GENOMIC DNA]</scope>
    <source>
        <strain evidence="15">DSM 26134</strain>
    </source>
</reference>
<evidence type="ECO:0000256" key="1">
    <source>
        <dbReference type="ARBA" id="ARBA00005056"/>
    </source>
</evidence>
<dbReference type="UniPathway" id="UPA00051">
    <property type="reaction ID" value="UER00465"/>
</dbReference>
<dbReference type="Gene3D" id="3.40.50.720">
    <property type="entry name" value="NAD(P)-binding Rossmann-like Domain"/>
    <property type="match status" value="1"/>
</dbReference>
<comment type="catalytic activity">
    <reaction evidence="10">
        <text>L-homoserine + NADP(+) = L-aspartate 4-semialdehyde + NADPH + H(+)</text>
        <dbReference type="Rhea" id="RHEA:15761"/>
        <dbReference type="ChEBI" id="CHEBI:15378"/>
        <dbReference type="ChEBI" id="CHEBI:57476"/>
        <dbReference type="ChEBI" id="CHEBI:57783"/>
        <dbReference type="ChEBI" id="CHEBI:58349"/>
        <dbReference type="ChEBI" id="CHEBI:537519"/>
        <dbReference type="EC" id="1.1.1.3"/>
    </reaction>
</comment>
<comment type="similarity">
    <text evidence="3 11">Belongs to the homoserine dehydrogenase family.</text>
</comment>
<dbReference type="EMBL" id="FRAA01000003">
    <property type="protein sequence ID" value="SHK20963.1"/>
    <property type="molecule type" value="Genomic_DNA"/>
</dbReference>
<dbReference type="SUPFAM" id="SSF55347">
    <property type="entry name" value="Glyceraldehyde-3-phosphate dehydrogenase-like, C-terminal domain"/>
    <property type="match status" value="1"/>
</dbReference>
<keyword evidence="10" id="KW-0521">NADP</keyword>
<dbReference type="FunFam" id="3.30.360.10:FF:000005">
    <property type="entry name" value="Homoserine dehydrogenase"/>
    <property type="match status" value="1"/>
</dbReference>
<name>A0A1M6QLM1_REIAG</name>
<evidence type="ECO:0000313" key="15">
    <source>
        <dbReference type="Proteomes" id="UP000184474"/>
    </source>
</evidence>
<dbReference type="GO" id="GO:0050661">
    <property type="term" value="F:NADP binding"/>
    <property type="evidence" value="ECO:0007669"/>
    <property type="project" value="InterPro"/>
</dbReference>
<keyword evidence="7 10" id="KW-0791">Threonine biosynthesis</keyword>
<protein>
    <recommendedName>
        <fullName evidence="5 10">Homoserine dehydrogenase</fullName>
        <ecNumber evidence="4 10">1.1.1.3</ecNumber>
    </recommendedName>
</protein>
<dbReference type="EC" id="1.1.1.3" evidence="4 10"/>
<dbReference type="Gene3D" id="3.30.70.260">
    <property type="match status" value="1"/>
</dbReference>
<dbReference type="NCBIfam" id="NF004976">
    <property type="entry name" value="PRK06349.1"/>
    <property type="match status" value="1"/>
</dbReference>
<keyword evidence="8 10" id="KW-0560">Oxidoreductase</keyword>
<proteinExistence type="inferred from homology"/>
<dbReference type="GO" id="GO:0004412">
    <property type="term" value="F:homoserine dehydrogenase activity"/>
    <property type="evidence" value="ECO:0007669"/>
    <property type="project" value="UniProtKB-EC"/>
</dbReference>
<dbReference type="InterPro" id="IPR005106">
    <property type="entry name" value="Asp/hSer_DH_NAD-bd"/>
</dbReference>
<evidence type="ECO:0000256" key="3">
    <source>
        <dbReference type="ARBA" id="ARBA00006753"/>
    </source>
</evidence>
<evidence type="ECO:0000259" key="13">
    <source>
        <dbReference type="Pfam" id="PF03447"/>
    </source>
</evidence>
<comment type="pathway">
    <text evidence="2 10">Amino-acid biosynthesis; L-methionine biosynthesis via de novo pathway; L-homoserine from L-aspartate: step 3/3.</text>
</comment>
<evidence type="ECO:0000256" key="11">
    <source>
        <dbReference type="RuleBase" id="RU004171"/>
    </source>
</evidence>
<organism evidence="14 15">
    <name type="scientific">Reichenbachiella agariperforans</name>
    <dbReference type="NCBI Taxonomy" id="156994"/>
    <lineage>
        <taxon>Bacteria</taxon>
        <taxon>Pseudomonadati</taxon>
        <taxon>Bacteroidota</taxon>
        <taxon>Cytophagia</taxon>
        <taxon>Cytophagales</taxon>
        <taxon>Reichenbachiellaceae</taxon>
        <taxon>Reichenbachiella</taxon>
    </lineage>
</organism>